<feature type="transmembrane region" description="Helical" evidence="9">
    <location>
        <begin position="235"/>
        <end position="255"/>
    </location>
</feature>
<organism evidence="12 13">
    <name type="scientific">Kribbella pratensis</name>
    <dbReference type="NCBI Taxonomy" id="2512112"/>
    <lineage>
        <taxon>Bacteria</taxon>
        <taxon>Bacillati</taxon>
        <taxon>Actinomycetota</taxon>
        <taxon>Actinomycetes</taxon>
        <taxon>Propionibacteriales</taxon>
        <taxon>Kribbellaceae</taxon>
        <taxon>Kribbella</taxon>
    </lineage>
</organism>
<evidence type="ECO:0000256" key="1">
    <source>
        <dbReference type="ARBA" id="ARBA00000085"/>
    </source>
</evidence>
<dbReference type="InterPro" id="IPR003594">
    <property type="entry name" value="HATPase_dom"/>
</dbReference>
<feature type="domain" description="Histidine kinase/HSP90-like ATPase" evidence="10">
    <location>
        <begin position="554"/>
        <end position="638"/>
    </location>
</feature>
<feature type="transmembrane region" description="Helical" evidence="9">
    <location>
        <begin position="66"/>
        <end position="88"/>
    </location>
</feature>
<protein>
    <recommendedName>
        <fullName evidence="2">histidine kinase</fullName>
        <ecNumber evidence="2">2.7.13.3</ecNumber>
    </recommendedName>
</protein>
<dbReference type="AlphaFoldDB" id="A0A4R8CN78"/>
<feature type="transmembrane region" description="Helical" evidence="9">
    <location>
        <begin position="267"/>
        <end position="289"/>
    </location>
</feature>
<evidence type="ECO:0000256" key="8">
    <source>
        <dbReference type="ARBA" id="ARBA00023012"/>
    </source>
</evidence>
<keyword evidence="7" id="KW-0067">ATP-binding</keyword>
<keyword evidence="9" id="KW-0472">Membrane</keyword>
<evidence type="ECO:0000259" key="10">
    <source>
        <dbReference type="Pfam" id="PF02518"/>
    </source>
</evidence>
<evidence type="ECO:0000256" key="3">
    <source>
        <dbReference type="ARBA" id="ARBA00022553"/>
    </source>
</evidence>
<feature type="transmembrane region" description="Helical" evidence="9">
    <location>
        <begin position="208"/>
        <end position="229"/>
    </location>
</feature>
<evidence type="ECO:0000313" key="13">
    <source>
        <dbReference type="Proteomes" id="UP000295146"/>
    </source>
</evidence>
<keyword evidence="8" id="KW-0902">Two-component regulatory system</keyword>
<sequence length="643" mass="68096">MRRGTLALAVTAVALLLAVVAVVGTLLVGLDASTAVSSYLITNIAIGLSAVPGGFLIASRRPSSPIGWLLLGLGCAPLLTAAMVPLVATGNESGWPEPVMRLVVTVLNFAWGWGLFCCLPLALQLFPTGRPVTPAWRRLVWLTLVVAVIACGSTGPTPEYGTSSYFVSPWWQTGELIAGVLMPVVLLATVTSLIVRYVKADEVVRQQLLWLVVAVVLVILVNSPTWFSVPVGSQIFLLLSFPLIPAAMTVAVLRHGLFDVRLVLSRLLLYGVLSLGVIAVYSALVALLGQLLSSAGAPVFAALVVALAFNPVRLRLQLLVDRAFYGSRRDPVRAVSAVGRQLAGDDLTGVLEALRDALRLPYAAIERGAECLAASGQRPHVVHSVELRLNDEVRGRLVVGVRRGERQLSKADRAVLNLLAGPLAVALHSTALRIQLQQSRDRLLSATADERERLHRDLHDSLGPVLTGAAFTADGAALAARSNPERAEQLATQLGEQLRAAITDVRRIVYALRPPVLDELGLVAALRKQGADLGRIALSVEAPDELPRLPTSVELAAYRIASEALTNIVRHSTARRATVSLNAEPGALTITVTDDGRSERAWHSGVGLESIRARAAELGGACEVGPTAQGGRVAAVLPLGGSL</sequence>
<comment type="catalytic activity">
    <reaction evidence="1">
        <text>ATP + protein L-histidine = ADP + protein N-phospho-L-histidine.</text>
        <dbReference type="EC" id="2.7.13.3"/>
    </reaction>
</comment>
<feature type="transmembrane region" description="Helical" evidence="9">
    <location>
        <begin position="295"/>
        <end position="312"/>
    </location>
</feature>
<evidence type="ECO:0000313" key="12">
    <source>
        <dbReference type="EMBL" id="TDW77562.1"/>
    </source>
</evidence>
<dbReference type="CDD" id="cd16917">
    <property type="entry name" value="HATPase_UhpB-NarQ-NarX-like"/>
    <property type="match status" value="1"/>
</dbReference>
<dbReference type="Gene3D" id="3.30.565.10">
    <property type="entry name" value="Histidine kinase-like ATPase, C-terminal domain"/>
    <property type="match status" value="1"/>
</dbReference>
<dbReference type="PANTHER" id="PTHR24421:SF10">
    <property type="entry name" value="NITRATE_NITRITE SENSOR PROTEIN NARQ"/>
    <property type="match status" value="1"/>
</dbReference>
<evidence type="ECO:0000256" key="2">
    <source>
        <dbReference type="ARBA" id="ARBA00012438"/>
    </source>
</evidence>
<keyword evidence="6 12" id="KW-0418">Kinase</keyword>
<dbReference type="OrthoDB" id="227596at2"/>
<dbReference type="Gene3D" id="1.20.5.1930">
    <property type="match status" value="1"/>
</dbReference>
<dbReference type="InterPro" id="IPR036890">
    <property type="entry name" value="HATPase_C_sf"/>
</dbReference>
<keyword evidence="3" id="KW-0597">Phosphoprotein</keyword>
<feature type="transmembrane region" description="Helical" evidence="9">
    <location>
        <begin position="176"/>
        <end position="196"/>
    </location>
</feature>
<keyword evidence="5" id="KW-0547">Nucleotide-binding</keyword>
<dbReference type="InterPro" id="IPR050482">
    <property type="entry name" value="Sensor_HK_TwoCompSys"/>
</dbReference>
<keyword evidence="13" id="KW-1185">Reference proteome</keyword>
<name>A0A4R8CN78_9ACTN</name>
<dbReference type="PANTHER" id="PTHR24421">
    <property type="entry name" value="NITRATE/NITRITE SENSOR PROTEIN NARX-RELATED"/>
    <property type="match status" value="1"/>
</dbReference>
<dbReference type="Proteomes" id="UP000295146">
    <property type="component" value="Unassembled WGS sequence"/>
</dbReference>
<dbReference type="RefSeq" id="WP_134102347.1">
    <property type="nucleotide sequence ID" value="NZ_SODP01000001.1"/>
</dbReference>
<reference evidence="12 13" key="1">
    <citation type="submission" date="2019-03" db="EMBL/GenBank/DDBJ databases">
        <title>Genomic Encyclopedia of Type Strains, Phase III (KMG-III): the genomes of soil and plant-associated and newly described type strains.</title>
        <authorList>
            <person name="Whitman W."/>
        </authorList>
    </citation>
    <scope>NUCLEOTIDE SEQUENCE [LARGE SCALE GENOMIC DNA]</scope>
    <source>
        <strain evidence="12 13">VKM Ac-2573</strain>
    </source>
</reference>
<keyword evidence="9" id="KW-0812">Transmembrane</keyword>
<dbReference type="EMBL" id="SODP01000001">
    <property type="protein sequence ID" value="TDW77562.1"/>
    <property type="molecule type" value="Genomic_DNA"/>
</dbReference>
<dbReference type="GO" id="GO:0046983">
    <property type="term" value="F:protein dimerization activity"/>
    <property type="evidence" value="ECO:0007669"/>
    <property type="project" value="InterPro"/>
</dbReference>
<dbReference type="SUPFAM" id="SSF55874">
    <property type="entry name" value="ATPase domain of HSP90 chaperone/DNA topoisomerase II/histidine kinase"/>
    <property type="match status" value="1"/>
</dbReference>
<comment type="caution">
    <text evidence="12">The sequence shown here is derived from an EMBL/GenBank/DDBJ whole genome shotgun (WGS) entry which is preliminary data.</text>
</comment>
<evidence type="ECO:0000256" key="7">
    <source>
        <dbReference type="ARBA" id="ARBA00022840"/>
    </source>
</evidence>
<evidence type="ECO:0000256" key="5">
    <source>
        <dbReference type="ARBA" id="ARBA00022741"/>
    </source>
</evidence>
<dbReference type="Pfam" id="PF07730">
    <property type="entry name" value="HisKA_3"/>
    <property type="match status" value="1"/>
</dbReference>
<evidence type="ECO:0000256" key="4">
    <source>
        <dbReference type="ARBA" id="ARBA00022679"/>
    </source>
</evidence>
<dbReference type="InterPro" id="IPR011712">
    <property type="entry name" value="Sig_transdc_His_kin_sub3_dim/P"/>
</dbReference>
<evidence type="ECO:0000256" key="9">
    <source>
        <dbReference type="SAM" id="Phobius"/>
    </source>
</evidence>
<dbReference type="GO" id="GO:0005524">
    <property type="term" value="F:ATP binding"/>
    <property type="evidence" value="ECO:0007669"/>
    <property type="project" value="UniProtKB-KW"/>
</dbReference>
<feature type="transmembrane region" description="Helical" evidence="9">
    <location>
        <begin position="108"/>
        <end position="127"/>
    </location>
</feature>
<dbReference type="EC" id="2.7.13.3" evidence="2"/>
<keyword evidence="9" id="KW-1133">Transmembrane helix</keyword>
<dbReference type="Pfam" id="PF02518">
    <property type="entry name" value="HATPase_c"/>
    <property type="match status" value="1"/>
</dbReference>
<feature type="transmembrane region" description="Helical" evidence="9">
    <location>
        <begin position="139"/>
        <end position="156"/>
    </location>
</feature>
<evidence type="ECO:0000259" key="11">
    <source>
        <dbReference type="Pfam" id="PF07730"/>
    </source>
</evidence>
<feature type="transmembrane region" description="Helical" evidence="9">
    <location>
        <begin position="37"/>
        <end position="59"/>
    </location>
</feature>
<keyword evidence="4" id="KW-0808">Transferase</keyword>
<accession>A0A4R8CN78</accession>
<proteinExistence type="predicted"/>
<gene>
    <name evidence="12" type="ORF">EV653_2732</name>
</gene>
<dbReference type="GO" id="GO:0000155">
    <property type="term" value="F:phosphorelay sensor kinase activity"/>
    <property type="evidence" value="ECO:0007669"/>
    <property type="project" value="InterPro"/>
</dbReference>
<feature type="domain" description="Signal transduction histidine kinase subgroup 3 dimerisation and phosphoacceptor" evidence="11">
    <location>
        <begin position="450"/>
        <end position="517"/>
    </location>
</feature>
<evidence type="ECO:0000256" key="6">
    <source>
        <dbReference type="ARBA" id="ARBA00022777"/>
    </source>
</evidence>
<dbReference type="GO" id="GO:0016020">
    <property type="term" value="C:membrane"/>
    <property type="evidence" value="ECO:0007669"/>
    <property type="project" value="InterPro"/>
</dbReference>